<feature type="transmembrane region" description="Helical" evidence="1">
    <location>
        <begin position="96"/>
        <end position="123"/>
    </location>
</feature>
<sequence>MPTLPAAEVVISLSRTFILILCTEESSFRAIAGEWRRYFCSAAGMYLIADPSATEGQGEDEDASVDALEDKKAIKLVDVQDASDLRHHKQPWTPLVFFRILGVILLLSGTIALVVIFTTYIQYPWTYRSYEARNGVAILGCATSTISALLVLISRSEWSLVHLTNSTPKEERGYRMFAYEMILAGLFNEAVGMEYWYYGMFGHPPFIIQGMVFIIAPYFIIKLAFAFWVWLNRDEIIRQSKLNWTMLWNIVLTLLCAWVLVDLLSLLIWDIQNLISYP</sequence>
<dbReference type="AlphaFoldDB" id="A0A6H0Y314"/>
<reference evidence="2 3" key="1">
    <citation type="journal article" date="2016" name="Sci. Rep.">
        <title>Peltaster fructicola genome reveals evolution from an invasive phytopathogen to an ectophytic parasite.</title>
        <authorList>
            <person name="Xu C."/>
            <person name="Chen H."/>
            <person name="Gleason M.L."/>
            <person name="Xu J.R."/>
            <person name="Liu H."/>
            <person name="Zhang R."/>
            <person name="Sun G."/>
        </authorList>
    </citation>
    <scope>NUCLEOTIDE SEQUENCE [LARGE SCALE GENOMIC DNA]</scope>
    <source>
        <strain evidence="2 3">LNHT1506</strain>
    </source>
</reference>
<evidence type="ECO:0000313" key="2">
    <source>
        <dbReference type="EMBL" id="QIX01346.1"/>
    </source>
</evidence>
<keyword evidence="1" id="KW-0812">Transmembrane</keyword>
<proteinExistence type="predicted"/>
<feature type="transmembrane region" description="Helical" evidence="1">
    <location>
        <begin position="243"/>
        <end position="269"/>
    </location>
</feature>
<organism evidence="2 3">
    <name type="scientific">Peltaster fructicola</name>
    <dbReference type="NCBI Taxonomy" id="286661"/>
    <lineage>
        <taxon>Eukaryota</taxon>
        <taxon>Fungi</taxon>
        <taxon>Dikarya</taxon>
        <taxon>Ascomycota</taxon>
        <taxon>Pezizomycotina</taxon>
        <taxon>Dothideomycetes</taxon>
        <taxon>Dothideomycetes incertae sedis</taxon>
        <taxon>Peltaster</taxon>
    </lineage>
</organism>
<keyword evidence="1" id="KW-0472">Membrane</keyword>
<keyword evidence="3" id="KW-1185">Reference proteome</keyword>
<protein>
    <submittedName>
        <fullName evidence="2">Uncharacterized protein</fullName>
    </submittedName>
</protein>
<name>A0A6H0Y314_9PEZI</name>
<dbReference type="EMBL" id="CP051142">
    <property type="protein sequence ID" value="QIX01346.1"/>
    <property type="molecule type" value="Genomic_DNA"/>
</dbReference>
<gene>
    <name evidence="2" type="ORF">AMS68_006863</name>
</gene>
<feature type="transmembrane region" description="Helical" evidence="1">
    <location>
        <begin position="176"/>
        <end position="198"/>
    </location>
</feature>
<evidence type="ECO:0000313" key="3">
    <source>
        <dbReference type="Proteomes" id="UP000503462"/>
    </source>
</evidence>
<dbReference type="Proteomes" id="UP000503462">
    <property type="component" value="Chromosome 4"/>
</dbReference>
<feature type="transmembrane region" description="Helical" evidence="1">
    <location>
        <begin position="135"/>
        <end position="155"/>
    </location>
</feature>
<evidence type="ECO:0000256" key="1">
    <source>
        <dbReference type="SAM" id="Phobius"/>
    </source>
</evidence>
<feature type="transmembrane region" description="Helical" evidence="1">
    <location>
        <begin position="210"/>
        <end position="231"/>
    </location>
</feature>
<keyword evidence="1" id="KW-1133">Transmembrane helix</keyword>
<accession>A0A6H0Y314</accession>